<proteinExistence type="predicted"/>
<keyword evidence="3" id="KW-1185">Reference proteome</keyword>
<name>A0A1I0C2S4_9BACI</name>
<gene>
    <name evidence="2" type="ORF">SAMN05216389_1061</name>
</gene>
<dbReference type="AlphaFoldDB" id="A0A1I0C2S4"/>
<protein>
    <submittedName>
        <fullName evidence="2">Uncharacterized protein</fullName>
    </submittedName>
</protein>
<evidence type="ECO:0000256" key="1">
    <source>
        <dbReference type="SAM" id="MobiDB-lite"/>
    </source>
</evidence>
<dbReference type="EMBL" id="FOHE01000006">
    <property type="protein sequence ID" value="SET13748.1"/>
    <property type="molecule type" value="Genomic_DNA"/>
</dbReference>
<dbReference type="Proteomes" id="UP000198618">
    <property type="component" value="Unassembled WGS sequence"/>
</dbReference>
<evidence type="ECO:0000313" key="2">
    <source>
        <dbReference type="EMBL" id="SET13748.1"/>
    </source>
</evidence>
<dbReference type="RefSeq" id="WP_170840708.1">
    <property type="nucleotide sequence ID" value="NZ_FOHE01000006.1"/>
</dbReference>
<evidence type="ECO:0000313" key="3">
    <source>
        <dbReference type="Proteomes" id="UP000198618"/>
    </source>
</evidence>
<sequence length="47" mass="5437">MDKKHNQAPELDTFTILNPDFQAMDGEVTISSQEQNVEPQKEMDEEQ</sequence>
<organism evidence="2 3">
    <name type="scientific">Oceanobacillus limi</name>
    <dbReference type="NCBI Taxonomy" id="930131"/>
    <lineage>
        <taxon>Bacteria</taxon>
        <taxon>Bacillati</taxon>
        <taxon>Bacillota</taxon>
        <taxon>Bacilli</taxon>
        <taxon>Bacillales</taxon>
        <taxon>Bacillaceae</taxon>
        <taxon>Oceanobacillus</taxon>
    </lineage>
</organism>
<feature type="region of interest" description="Disordered" evidence="1">
    <location>
        <begin position="25"/>
        <end position="47"/>
    </location>
</feature>
<feature type="compositionally biased region" description="Polar residues" evidence="1">
    <location>
        <begin position="29"/>
        <end position="38"/>
    </location>
</feature>
<reference evidence="2 3" key="1">
    <citation type="submission" date="2016-10" db="EMBL/GenBank/DDBJ databases">
        <authorList>
            <person name="de Groot N.N."/>
        </authorList>
    </citation>
    <scope>NUCLEOTIDE SEQUENCE [LARGE SCALE GENOMIC DNA]</scope>
    <source>
        <strain evidence="2 3">IBRC-M 10780</strain>
    </source>
</reference>
<accession>A0A1I0C2S4</accession>